<evidence type="ECO:0000313" key="2">
    <source>
        <dbReference type="Proteomes" id="UP000295367"/>
    </source>
</evidence>
<organism evidence="1 2">
    <name type="scientific">Sulfurirhabdus autotrophica</name>
    <dbReference type="NCBI Taxonomy" id="1706046"/>
    <lineage>
        <taxon>Bacteria</taxon>
        <taxon>Pseudomonadati</taxon>
        <taxon>Pseudomonadota</taxon>
        <taxon>Betaproteobacteria</taxon>
        <taxon>Nitrosomonadales</taxon>
        <taxon>Sulfuricellaceae</taxon>
        <taxon>Sulfurirhabdus</taxon>
    </lineage>
</organism>
<protein>
    <submittedName>
        <fullName evidence="1">Uncharacterized protein</fullName>
    </submittedName>
</protein>
<dbReference type="Proteomes" id="UP000295367">
    <property type="component" value="Unassembled WGS sequence"/>
</dbReference>
<name>A0A4R3XQ63_9PROT</name>
<sequence>MHGDVAPNAAPDGIIDAADVSRIRRKALGLETF</sequence>
<comment type="caution">
    <text evidence="1">The sequence shown here is derived from an EMBL/GenBank/DDBJ whole genome shotgun (WGS) entry which is preliminary data.</text>
</comment>
<reference evidence="1 2" key="1">
    <citation type="submission" date="2019-03" db="EMBL/GenBank/DDBJ databases">
        <title>Genomic Encyclopedia of Type Strains, Phase IV (KMG-IV): sequencing the most valuable type-strain genomes for metagenomic binning, comparative biology and taxonomic classification.</title>
        <authorList>
            <person name="Goeker M."/>
        </authorList>
    </citation>
    <scope>NUCLEOTIDE SEQUENCE [LARGE SCALE GENOMIC DNA]</scope>
    <source>
        <strain evidence="1 2">DSM 100309</strain>
    </source>
</reference>
<accession>A0A4R3XQ63</accession>
<evidence type="ECO:0000313" key="1">
    <source>
        <dbReference type="EMBL" id="TCV77434.1"/>
    </source>
</evidence>
<keyword evidence="2" id="KW-1185">Reference proteome</keyword>
<dbReference type="EMBL" id="SMCO01000058">
    <property type="protein sequence ID" value="TCV77434.1"/>
    <property type="molecule type" value="Genomic_DNA"/>
</dbReference>
<dbReference type="AlphaFoldDB" id="A0A4R3XQ63"/>
<proteinExistence type="predicted"/>
<gene>
    <name evidence="1" type="ORF">EDC63_1582</name>
</gene>